<gene>
    <name evidence="1" type="ORF">MRATA1EN3_LOCUS1559</name>
</gene>
<protein>
    <submittedName>
        <fullName evidence="1">Uncharacterized protein</fullName>
    </submittedName>
</protein>
<name>A0ACB0DQ18_RANTA</name>
<reference evidence="1" key="1">
    <citation type="submission" date="2023-05" db="EMBL/GenBank/DDBJ databases">
        <authorList>
            <consortium name="ELIXIR-Norway"/>
        </authorList>
    </citation>
    <scope>NUCLEOTIDE SEQUENCE</scope>
</reference>
<dbReference type="EMBL" id="OX596085">
    <property type="protein sequence ID" value="CAI9690346.1"/>
    <property type="molecule type" value="Genomic_DNA"/>
</dbReference>
<evidence type="ECO:0000313" key="1">
    <source>
        <dbReference type="EMBL" id="CAI9690346.1"/>
    </source>
</evidence>
<accession>A0ACB0DQ18</accession>
<dbReference type="Proteomes" id="UP001162501">
    <property type="component" value="Chromosome 1"/>
</dbReference>
<evidence type="ECO:0000313" key="2">
    <source>
        <dbReference type="Proteomes" id="UP001162501"/>
    </source>
</evidence>
<organism evidence="1 2">
    <name type="scientific">Rangifer tarandus platyrhynchus</name>
    <name type="common">Svalbard reindeer</name>
    <dbReference type="NCBI Taxonomy" id="3082113"/>
    <lineage>
        <taxon>Eukaryota</taxon>
        <taxon>Metazoa</taxon>
        <taxon>Chordata</taxon>
        <taxon>Craniata</taxon>
        <taxon>Vertebrata</taxon>
        <taxon>Euteleostomi</taxon>
        <taxon>Mammalia</taxon>
        <taxon>Eutheria</taxon>
        <taxon>Laurasiatheria</taxon>
        <taxon>Artiodactyla</taxon>
        <taxon>Ruminantia</taxon>
        <taxon>Pecora</taxon>
        <taxon>Cervidae</taxon>
        <taxon>Odocoileinae</taxon>
        <taxon>Rangifer</taxon>
    </lineage>
</organism>
<sequence>MERESVASSAWSGFWSPPRHGRGQALKSFQATTVPTGARRGPRSGEPQTPHAGGRRLSGPARAASRLARLRPCCPYSPYARLVPPESPGRRPHLQPKAQTPAPDKTRSERTRRNRAPP</sequence>
<proteinExistence type="predicted"/>